<evidence type="ECO:0000256" key="3">
    <source>
        <dbReference type="ARBA" id="ARBA00023242"/>
    </source>
</evidence>
<organism evidence="6 7">
    <name type="scientific">Crassostrea virginica</name>
    <name type="common">Eastern oyster</name>
    <dbReference type="NCBI Taxonomy" id="6565"/>
    <lineage>
        <taxon>Eukaryota</taxon>
        <taxon>Metazoa</taxon>
        <taxon>Spiralia</taxon>
        <taxon>Lophotrochozoa</taxon>
        <taxon>Mollusca</taxon>
        <taxon>Bivalvia</taxon>
        <taxon>Autobranchia</taxon>
        <taxon>Pteriomorphia</taxon>
        <taxon>Ostreida</taxon>
        <taxon>Ostreoidea</taxon>
        <taxon>Ostreidae</taxon>
        <taxon>Crassostrea</taxon>
    </lineage>
</organism>
<dbReference type="KEGG" id="cvn:111136509"/>
<feature type="region of interest" description="Disordered" evidence="4">
    <location>
        <begin position="745"/>
        <end position="784"/>
    </location>
</feature>
<evidence type="ECO:0000256" key="4">
    <source>
        <dbReference type="SAM" id="MobiDB-lite"/>
    </source>
</evidence>
<dbReference type="GO" id="GO:0006364">
    <property type="term" value="P:rRNA processing"/>
    <property type="evidence" value="ECO:0007669"/>
    <property type="project" value="TreeGrafter"/>
</dbReference>
<dbReference type="Gene3D" id="1.25.10.10">
    <property type="entry name" value="Leucine-rich Repeat Variant"/>
    <property type="match status" value="1"/>
</dbReference>
<evidence type="ECO:0000313" key="6">
    <source>
        <dbReference type="Proteomes" id="UP000694844"/>
    </source>
</evidence>
<name>A0A8B8ET28_CRAVI</name>
<evidence type="ECO:0000256" key="1">
    <source>
        <dbReference type="ARBA" id="ARBA00004123"/>
    </source>
</evidence>
<feature type="compositionally biased region" description="Acidic residues" evidence="4">
    <location>
        <begin position="618"/>
        <end position="627"/>
    </location>
</feature>
<evidence type="ECO:0000256" key="2">
    <source>
        <dbReference type="ARBA" id="ARBA00010511"/>
    </source>
</evidence>
<comment type="similarity">
    <text evidence="2">Belongs to the RIX1/PELP1 family.</text>
</comment>
<reference evidence="7" key="1">
    <citation type="submission" date="2025-08" db="UniProtKB">
        <authorList>
            <consortium name="RefSeq"/>
        </authorList>
    </citation>
    <scope>IDENTIFICATION</scope>
    <source>
        <tissue evidence="7">Whole sample</tissue>
    </source>
</reference>
<keyword evidence="6" id="KW-1185">Reference proteome</keyword>
<feature type="compositionally biased region" description="Basic and acidic residues" evidence="4">
    <location>
        <begin position="679"/>
        <end position="716"/>
    </location>
</feature>
<dbReference type="AlphaFoldDB" id="A0A8B8ET28"/>
<protein>
    <submittedName>
        <fullName evidence="7">Proline-, glutamic acid- and leucine-rich protein 1-like</fullName>
    </submittedName>
</protein>
<dbReference type="SUPFAM" id="SSF48371">
    <property type="entry name" value="ARM repeat"/>
    <property type="match status" value="1"/>
</dbReference>
<dbReference type="InterPro" id="IPR016024">
    <property type="entry name" value="ARM-type_fold"/>
</dbReference>
<dbReference type="PANTHER" id="PTHR34105:SF1">
    <property type="entry name" value="PROLINE-, GLUTAMIC ACID- AND LEUCINE-RICH PROTEIN 1"/>
    <property type="match status" value="1"/>
</dbReference>
<proteinExistence type="inferred from homology"/>
<feature type="region of interest" description="Disordered" evidence="4">
    <location>
        <begin position="581"/>
        <end position="627"/>
    </location>
</feature>
<feature type="region of interest" description="Disordered" evidence="4">
    <location>
        <begin position="661"/>
        <end position="725"/>
    </location>
</feature>
<comment type="subcellular location">
    <subcellularLocation>
        <location evidence="1">Nucleus</location>
    </subcellularLocation>
</comment>
<gene>
    <name evidence="7" type="primary">LOC111136509</name>
</gene>
<sequence>MAASMENVMSQLLCDKNLPNGELVNLLRKINDTHFFQTKKSNLSEIVGPVHTFLNTSRDRVRGLLILSCLVSNCESKDLVQYIETWLRLIIQILQTRERVVVFKLTCHVCCQIIRVSTPLQTLRKPMLSFVPQLIPLLVSASPEWRKHSLGVLNACIIHYGGVCSPFKSKIEEVVNHALQQAPITKEAVLSFCLLSCCGSSGNQKIKYTEAWGSRLSHLLDDLHGILGHFDSEDGFSIDVQMSETDLAPTKEDHQVTFFRTLMVCLQGMLRKSFGATIKLPVEKILTFVDQVLALNVYSESLLHGYLPLLHTDAVNIINVLFESCRKLMLPYCKRIVQVLNRELLWSHANPGDRGSIHFRELREAVYRALQTMLMATGCFRETLSEEDSVLQELLADCKQRSQTMKSSLKPGNGMDPTPAKRMKMQDNPADVNKQPEEDYSTVTHSALQTLYWWIVSSVVKMKGKNFQKICDFVVTTALCVYRNRCDPIMPYSDWRCRLHLLKVLQACIMTPHTEGPSPLQCAIAIFKMAEQDNNLQVSSFSMEAQRLVEVLVHSRAVCLTTPRYQSQEINTSAVVMTQRKTAPDIGASETSPPGPNDVTEEQITQTAKNGKDSVVISDDEDEMDDSDSIMITEQSREEDSEVGGEGQWVIMDTPPSVLHAASSTQGLTSPLLGPTETQTDRQTEDADHKPSDQVGDKTPDCHKETEESAEDRAMSETEDYDPQSVNVECSDHCGEVLVIQSSTLEASSSNTDKFTDDSGNIKENPIQSSNLLPTEADHPQGKELEDILLTFVDVDPE</sequence>
<evidence type="ECO:0000313" key="7">
    <source>
        <dbReference type="RefSeq" id="XP_022343110.1"/>
    </source>
</evidence>
<dbReference type="InterPro" id="IPR012583">
    <property type="entry name" value="RIX1_N"/>
</dbReference>
<dbReference type="GeneID" id="111136509"/>
<dbReference type="Proteomes" id="UP000694844">
    <property type="component" value="Chromosome 5"/>
</dbReference>
<evidence type="ECO:0000259" key="5">
    <source>
        <dbReference type="Pfam" id="PF08167"/>
    </source>
</evidence>
<dbReference type="GO" id="GO:0005634">
    <property type="term" value="C:nucleus"/>
    <property type="evidence" value="ECO:0007669"/>
    <property type="project" value="UniProtKB-SubCell"/>
</dbReference>
<dbReference type="InterPro" id="IPR011989">
    <property type="entry name" value="ARM-like"/>
</dbReference>
<dbReference type="PANTHER" id="PTHR34105">
    <property type="entry name" value="PROLINE-, GLUTAMIC ACID- AND LEUCINE-RICH PROTEIN 1"/>
    <property type="match status" value="1"/>
</dbReference>
<feature type="region of interest" description="Disordered" evidence="4">
    <location>
        <begin position="402"/>
        <end position="436"/>
    </location>
</feature>
<dbReference type="Pfam" id="PF08167">
    <property type="entry name" value="RIX1"/>
    <property type="match status" value="1"/>
</dbReference>
<dbReference type="OrthoDB" id="20900at2759"/>
<accession>A0A8B8ET28</accession>
<dbReference type="RefSeq" id="XP_022343110.1">
    <property type="nucleotide sequence ID" value="XM_022487402.1"/>
</dbReference>
<feature type="domain" description="Pre-rRNA-processing protein RIX1 N-terminal" evidence="5">
    <location>
        <begin position="22"/>
        <end position="180"/>
    </location>
</feature>
<keyword evidence="3" id="KW-0539">Nucleus</keyword>